<protein>
    <submittedName>
        <fullName evidence="2">Uncharacterized protein</fullName>
    </submittedName>
</protein>
<comment type="caution">
    <text evidence="2">The sequence shown here is derived from an EMBL/GenBank/DDBJ whole genome shotgun (WGS) entry which is preliminary data.</text>
</comment>
<gene>
    <name evidence="2" type="ORF">E2C01_102529</name>
</gene>
<sequence length="65" mass="7681">MVRVSKRNKQRKDAWNMIMEVQRIKSVLNLTPQMLQYTFSRHPSPPPSPPPHHSPPHLSRTKTRK</sequence>
<keyword evidence="3" id="KW-1185">Reference proteome</keyword>
<feature type="compositionally biased region" description="Pro residues" evidence="1">
    <location>
        <begin position="43"/>
        <end position="53"/>
    </location>
</feature>
<evidence type="ECO:0000313" key="2">
    <source>
        <dbReference type="EMBL" id="MPD06705.1"/>
    </source>
</evidence>
<name>A0A5B7KPD7_PORTR</name>
<evidence type="ECO:0000256" key="1">
    <source>
        <dbReference type="SAM" id="MobiDB-lite"/>
    </source>
</evidence>
<proteinExistence type="predicted"/>
<accession>A0A5B7KPD7</accession>
<dbReference type="Proteomes" id="UP000324222">
    <property type="component" value="Unassembled WGS sequence"/>
</dbReference>
<evidence type="ECO:0000313" key="3">
    <source>
        <dbReference type="Proteomes" id="UP000324222"/>
    </source>
</evidence>
<feature type="region of interest" description="Disordered" evidence="1">
    <location>
        <begin position="37"/>
        <end position="65"/>
    </location>
</feature>
<dbReference type="EMBL" id="VSRR010152596">
    <property type="protein sequence ID" value="MPD06705.1"/>
    <property type="molecule type" value="Genomic_DNA"/>
</dbReference>
<dbReference type="AlphaFoldDB" id="A0A5B7KPD7"/>
<organism evidence="2 3">
    <name type="scientific">Portunus trituberculatus</name>
    <name type="common">Swimming crab</name>
    <name type="synonym">Neptunus trituberculatus</name>
    <dbReference type="NCBI Taxonomy" id="210409"/>
    <lineage>
        <taxon>Eukaryota</taxon>
        <taxon>Metazoa</taxon>
        <taxon>Ecdysozoa</taxon>
        <taxon>Arthropoda</taxon>
        <taxon>Crustacea</taxon>
        <taxon>Multicrustacea</taxon>
        <taxon>Malacostraca</taxon>
        <taxon>Eumalacostraca</taxon>
        <taxon>Eucarida</taxon>
        <taxon>Decapoda</taxon>
        <taxon>Pleocyemata</taxon>
        <taxon>Brachyura</taxon>
        <taxon>Eubrachyura</taxon>
        <taxon>Portunoidea</taxon>
        <taxon>Portunidae</taxon>
        <taxon>Portuninae</taxon>
        <taxon>Portunus</taxon>
    </lineage>
</organism>
<reference evidence="2 3" key="1">
    <citation type="submission" date="2019-05" db="EMBL/GenBank/DDBJ databases">
        <title>Another draft genome of Portunus trituberculatus and its Hox gene families provides insights of decapod evolution.</title>
        <authorList>
            <person name="Jeong J.-H."/>
            <person name="Song I."/>
            <person name="Kim S."/>
            <person name="Choi T."/>
            <person name="Kim D."/>
            <person name="Ryu S."/>
            <person name="Kim W."/>
        </authorList>
    </citation>
    <scope>NUCLEOTIDE SEQUENCE [LARGE SCALE GENOMIC DNA]</scope>
    <source>
        <tissue evidence="2">Muscle</tissue>
    </source>
</reference>